<dbReference type="KEGG" id="adp:NCTC12871_00265"/>
<dbReference type="EMBL" id="LR134510">
    <property type="protein sequence ID" value="VEJ08848.1"/>
    <property type="molecule type" value="Genomic_DNA"/>
</dbReference>
<dbReference type="AlphaFoldDB" id="A0A448TSU3"/>
<gene>
    <name evidence="1" type="ORF">NCTC12871_00265</name>
</gene>
<dbReference type="Proteomes" id="UP000279799">
    <property type="component" value="Chromosome"/>
</dbReference>
<reference evidence="1 2" key="1">
    <citation type="submission" date="2018-12" db="EMBL/GenBank/DDBJ databases">
        <authorList>
            <consortium name="Pathogen Informatics"/>
        </authorList>
    </citation>
    <scope>NUCLEOTIDE SEQUENCE [LARGE SCALE GENOMIC DNA]</scope>
    <source>
        <strain evidence="1 2">NCTC12871</strain>
    </source>
</reference>
<evidence type="ECO:0000313" key="2">
    <source>
        <dbReference type="Proteomes" id="UP000279799"/>
    </source>
</evidence>
<name>A0A448TSU3_9PAST</name>
<keyword evidence="2" id="KW-1185">Reference proteome</keyword>
<protein>
    <submittedName>
        <fullName evidence="1">Uncharacterized protein</fullName>
    </submittedName>
</protein>
<dbReference type="RefSeq" id="WP_126598275.1">
    <property type="nucleotide sequence ID" value="NZ_LR134510.1"/>
</dbReference>
<organism evidence="1 2">
    <name type="scientific">Actinobacillus delphinicola</name>
    <dbReference type="NCBI Taxonomy" id="51161"/>
    <lineage>
        <taxon>Bacteria</taxon>
        <taxon>Pseudomonadati</taxon>
        <taxon>Pseudomonadota</taxon>
        <taxon>Gammaproteobacteria</taxon>
        <taxon>Pasteurellales</taxon>
        <taxon>Pasteurellaceae</taxon>
        <taxon>Actinobacillus</taxon>
    </lineage>
</organism>
<sequence>MMFELESPYKLHRLERALEFFENIENHLDSKVIEKNPQSSRKLQRFVREFIFYIQNDETCSSLSHYNNRLITIEISRDVLSSEQIIEQEKRKYQQIKTGLDEVINKTNNNITVIYRIFHKLKSKTESKICEFSKLAANLLDQLEYTDLSSNINIDIVDIPLCKVIIPSPVWKVFKGALWGGVIGALLSYSKYKEEERKNVGNYIKDVKKAIEKCDSIFKKLYEINLYLVQVVSILICQYTEFKKYVSILREINEMNKDERKNLENSKIELVGNGRAMVDLLVSMFTTPIFVIENKEEKLITDKDGLYIINDNYRKKFINN</sequence>
<proteinExistence type="predicted"/>
<evidence type="ECO:0000313" key="1">
    <source>
        <dbReference type="EMBL" id="VEJ08848.1"/>
    </source>
</evidence>
<accession>A0A448TSU3</accession>